<evidence type="ECO:0000256" key="1">
    <source>
        <dbReference type="SAM" id="Phobius"/>
    </source>
</evidence>
<accession>A0A1X2HK70</accession>
<name>A0A1X2HK70_SYNRA</name>
<evidence type="ECO:0000313" key="3">
    <source>
        <dbReference type="Proteomes" id="UP000242180"/>
    </source>
</evidence>
<dbReference type="Proteomes" id="UP000242180">
    <property type="component" value="Unassembled WGS sequence"/>
</dbReference>
<dbReference type="InParanoid" id="A0A1X2HK70"/>
<protein>
    <submittedName>
        <fullName evidence="2">Uncharacterized protein</fullName>
    </submittedName>
</protein>
<comment type="caution">
    <text evidence="2">The sequence shown here is derived from an EMBL/GenBank/DDBJ whole genome shotgun (WGS) entry which is preliminary data.</text>
</comment>
<proteinExistence type="predicted"/>
<dbReference type="AlphaFoldDB" id="A0A1X2HK70"/>
<dbReference type="EMBL" id="MCGN01000003">
    <property type="protein sequence ID" value="ORY99402.1"/>
    <property type="molecule type" value="Genomic_DNA"/>
</dbReference>
<sequence>MSIFVISIFENRQFTSKYQIVLLFLLIVAHTNVNGFYHLCGSCMQFRCHMTPLSWYRMSMSLSNCYPLPTKSADDSV</sequence>
<keyword evidence="3" id="KW-1185">Reference proteome</keyword>
<keyword evidence="1" id="KW-0472">Membrane</keyword>
<keyword evidence="1" id="KW-0812">Transmembrane</keyword>
<reference evidence="2 3" key="1">
    <citation type="submission" date="2016-07" db="EMBL/GenBank/DDBJ databases">
        <title>Pervasive Adenine N6-methylation of Active Genes in Fungi.</title>
        <authorList>
            <consortium name="DOE Joint Genome Institute"/>
            <person name="Mondo S.J."/>
            <person name="Dannebaum R.O."/>
            <person name="Kuo R.C."/>
            <person name="Labutti K."/>
            <person name="Haridas S."/>
            <person name="Kuo A."/>
            <person name="Salamov A."/>
            <person name="Ahrendt S.R."/>
            <person name="Lipzen A."/>
            <person name="Sullivan W."/>
            <person name="Andreopoulos W.B."/>
            <person name="Clum A."/>
            <person name="Lindquist E."/>
            <person name="Daum C."/>
            <person name="Ramamoorthy G.K."/>
            <person name="Gryganskyi A."/>
            <person name="Culley D."/>
            <person name="Magnuson J.K."/>
            <person name="James T.Y."/>
            <person name="O'Malley M.A."/>
            <person name="Stajich J.E."/>
            <person name="Spatafora J.W."/>
            <person name="Visel A."/>
            <person name="Grigoriev I.V."/>
        </authorList>
    </citation>
    <scope>NUCLEOTIDE SEQUENCE [LARGE SCALE GENOMIC DNA]</scope>
    <source>
        <strain evidence="2 3">NRRL 2496</strain>
    </source>
</reference>
<evidence type="ECO:0000313" key="2">
    <source>
        <dbReference type="EMBL" id="ORY99402.1"/>
    </source>
</evidence>
<feature type="transmembrane region" description="Helical" evidence="1">
    <location>
        <begin position="20"/>
        <end position="39"/>
    </location>
</feature>
<gene>
    <name evidence="2" type="ORF">BCR43DRAFT_489228</name>
</gene>
<organism evidence="2 3">
    <name type="scientific">Syncephalastrum racemosum</name>
    <name type="common">Filamentous fungus</name>
    <dbReference type="NCBI Taxonomy" id="13706"/>
    <lineage>
        <taxon>Eukaryota</taxon>
        <taxon>Fungi</taxon>
        <taxon>Fungi incertae sedis</taxon>
        <taxon>Mucoromycota</taxon>
        <taxon>Mucoromycotina</taxon>
        <taxon>Mucoromycetes</taxon>
        <taxon>Mucorales</taxon>
        <taxon>Syncephalastraceae</taxon>
        <taxon>Syncephalastrum</taxon>
    </lineage>
</organism>
<keyword evidence="1" id="KW-1133">Transmembrane helix</keyword>